<protein>
    <submittedName>
        <fullName evidence="1">Uncharacterized protein</fullName>
    </submittedName>
</protein>
<reference evidence="1 2" key="1">
    <citation type="submission" date="2018-07" db="EMBL/GenBank/DDBJ databases">
        <title>Genomic Encyclopedia of Type Strains, Phase III (KMG-III): the genomes of soil and plant-associated and newly described type strains.</title>
        <authorList>
            <person name="Whitman W."/>
        </authorList>
    </citation>
    <scope>NUCLEOTIDE SEQUENCE [LARGE SCALE GENOMIC DNA]</scope>
    <source>
        <strain evidence="1 2">CECT 8333</strain>
    </source>
</reference>
<evidence type="ECO:0000313" key="2">
    <source>
        <dbReference type="Proteomes" id="UP000253090"/>
    </source>
</evidence>
<comment type="caution">
    <text evidence="1">The sequence shown here is derived from an EMBL/GenBank/DDBJ whole genome shotgun (WGS) entry which is preliminary data.</text>
</comment>
<dbReference type="RefSeq" id="WP_114497026.1">
    <property type="nucleotide sequence ID" value="NZ_QPJW01000004.1"/>
</dbReference>
<dbReference type="EMBL" id="QPJW01000004">
    <property type="protein sequence ID" value="RCX19781.1"/>
    <property type="molecule type" value="Genomic_DNA"/>
</dbReference>
<accession>A0A369BEF4</accession>
<organism evidence="1 2">
    <name type="scientific">Fontibacillus phaseoli</name>
    <dbReference type="NCBI Taxonomy" id="1416533"/>
    <lineage>
        <taxon>Bacteria</taxon>
        <taxon>Bacillati</taxon>
        <taxon>Bacillota</taxon>
        <taxon>Bacilli</taxon>
        <taxon>Bacillales</taxon>
        <taxon>Paenibacillaceae</taxon>
        <taxon>Fontibacillus</taxon>
    </lineage>
</organism>
<gene>
    <name evidence="1" type="ORF">DFP94_104236</name>
</gene>
<sequence>MPTQYLDSKVAVNSLGGTAVTTTPAVFGTLGLNTAAAGTDLEIQFSAMVTISVTSSTPTDVTITINRISSLGTVPIYTVTEGYPNISGEGGTFAFTITGADYHPPNPDGFLIYQAVVSVDVTTATPTRVGPEALIAAAYSDPAV</sequence>
<dbReference type="AlphaFoldDB" id="A0A369BEF4"/>
<name>A0A369BEF4_9BACL</name>
<proteinExistence type="predicted"/>
<dbReference type="OrthoDB" id="2641610at2"/>
<dbReference type="Proteomes" id="UP000253090">
    <property type="component" value="Unassembled WGS sequence"/>
</dbReference>
<evidence type="ECO:0000313" key="1">
    <source>
        <dbReference type="EMBL" id="RCX19781.1"/>
    </source>
</evidence>
<keyword evidence="2" id="KW-1185">Reference proteome</keyword>